<gene>
    <name evidence="1" type="ORF">HUO12_06455</name>
</gene>
<accession>A0A850HC90</accession>
<evidence type="ECO:0000313" key="1">
    <source>
        <dbReference type="EMBL" id="NVE94536.1"/>
    </source>
</evidence>
<name>A0A850HC90_9SPHN</name>
<comment type="caution">
    <text evidence="1">The sequence shown here is derived from an EMBL/GenBank/DDBJ whole genome shotgun (WGS) entry which is preliminary data.</text>
</comment>
<dbReference type="EMBL" id="JABWTA010000001">
    <property type="protein sequence ID" value="NVE94536.1"/>
    <property type="molecule type" value="Genomic_DNA"/>
</dbReference>
<dbReference type="Proteomes" id="UP000546031">
    <property type="component" value="Unassembled WGS sequence"/>
</dbReference>
<dbReference type="AlphaFoldDB" id="A0A850HC90"/>
<reference evidence="1 2" key="1">
    <citation type="submission" date="2020-06" db="EMBL/GenBank/DDBJ databases">
        <title>Altererythrobacter lutimaris sp. nov., a marine bacterium isolated from a tidal flat.</title>
        <authorList>
            <person name="Kim D."/>
            <person name="Yoo Y."/>
            <person name="Kim J.-J."/>
        </authorList>
    </citation>
    <scope>NUCLEOTIDE SEQUENCE [LARGE SCALE GENOMIC DNA]</scope>
    <source>
        <strain evidence="1 2">JGD-16</strain>
    </source>
</reference>
<sequence length="300" mass="33280">MPQVLEIKDSASCALGDCVEGIAASGFDPGDASSTQEAAHWLRKLGNNREFLSDLLLRQLESQYREDVIESGYGPQAILLSPLNNGTFLRANIWPSATDHCYQASGAKTFVYGVPHDHNFSFLTVGYLGPGYQSDYFEYAYEDVAGYAGEQCELTFIERSALNEGKLMLYRAHKDIHSQIPPESLSVSINVMKVDTAQSWYDQYGFDLDSGRVEKVLSPNATEVFLRVAVATGHEDALDLAEQFGRHHPSDRLKLASFEARSLLSQDDAARDGLWREAELSGSRMLEAIAKTRRAELEQA</sequence>
<protein>
    <submittedName>
        <fullName evidence="1">Transposase</fullName>
    </submittedName>
</protein>
<dbReference type="RefSeq" id="WP_176272804.1">
    <property type="nucleotide sequence ID" value="NZ_JABWTA010000001.1"/>
</dbReference>
<organism evidence="1 2">
    <name type="scientific">Altererythrobacter lutimaris</name>
    <dbReference type="NCBI Taxonomy" id="2743979"/>
    <lineage>
        <taxon>Bacteria</taxon>
        <taxon>Pseudomonadati</taxon>
        <taxon>Pseudomonadota</taxon>
        <taxon>Alphaproteobacteria</taxon>
        <taxon>Sphingomonadales</taxon>
        <taxon>Erythrobacteraceae</taxon>
        <taxon>Altererythrobacter</taxon>
    </lineage>
</organism>
<keyword evidence="2" id="KW-1185">Reference proteome</keyword>
<evidence type="ECO:0000313" key="2">
    <source>
        <dbReference type="Proteomes" id="UP000546031"/>
    </source>
</evidence>
<proteinExistence type="predicted"/>